<dbReference type="InterPro" id="IPR004643">
    <property type="entry name" value="Fe-S_L-Ser_bsu"/>
</dbReference>
<comment type="catalytic activity">
    <reaction evidence="10 11 12">
        <text>L-serine = pyruvate + NH4(+)</text>
        <dbReference type="Rhea" id="RHEA:19169"/>
        <dbReference type="ChEBI" id="CHEBI:15361"/>
        <dbReference type="ChEBI" id="CHEBI:28938"/>
        <dbReference type="ChEBI" id="CHEBI:33384"/>
        <dbReference type="EC" id="4.3.1.17"/>
    </reaction>
</comment>
<comment type="caution">
    <text evidence="14">The sequence shown here is derived from an EMBL/GenBank/DDBJ whole genome shotgun (WGS) entry which is preliminary data.</text>
</comment>
<organism evidence="14 15">
    <name type="scientific">Granulicatella seriolae</name>
    <dbReference type="NCBI Taxonomy" id="2967226"/>
    <lineage>
        <taxon>Bacteria</taxon>
        <taxon>Bacillati</taxon>
        <taxon>Bacillota</taxon>
        <taxon>Bacilli</taxon>
        <taxon>Lactobacillales</taxon>
        <taxon>Carnobacteriaceae</taxon>
        <taxon>Granulicatella</taxon>
    </lineage>
</organism>
<evidence type="ECO:0000259" key="13">
    <source>
        <dbReference type="Pfam" id="PF03315"/>
    </source>
</evidence>
<accession>A0ABT1WR45</accession>
<evidence type="ECO:0000256" key="2">
    <source>
        <dbReference type="ARBA" id="ARBA00004742"/>
    </source>
</evidence>
<protein>
    <recommendedName>
        <fullName evidence="11">L-serine deaminase</fullName>
    </recommendedName>
</protein>
<comment type="pathway">
    <text evidence="2 11">Carbohydrate biosynthesis; gluconeogenesis.</text>
</comment>
<dbReference type="GO" id="GO:0003941">
    <property type="term" value="F:L-serine ammonia-lyase activity"/>
    <property type="evidence" value="ECO:0007669"/>
    <property type="project" value="UniProtKB-EC"/>
</dbReference>
<sequence length="226" mass="25019">MPHRKAINYKSCFDIIGPIMVGPSSSHTAGAIQIGLLARQLFGGDPLDVTCIYYESFAETHKGHGTDFAIVSGVLGFATDDERVPKAVDIAEEMGIAVEFIEQDIPSPVFHANTADLTLKDYQREVRIIGTSVGGGTVEVKYVEVAGFEISLTGPLPIVIAISQDAHLQEQLDQLLYDHQMELMSRREQEKVGVWAFVYELKSLITQPLQQALEALRREETIYILK</sequence>
<comment type="similarity">
    <text evidence="3 11 12">Belongs to the iron-sulfur dependent L-serine dehydratase family.</text>
</comment>
<dbReference type="Pfam" id="PF03315">
    <property type="entry name" value="SDH_beta"/>
    <property type="match status" value="1"/>
</dbReference>
<dbReference type="SUPFAM" id="SSF143548">
    <property type="entry name" value="Serine metabolism enzymes domain"/>
    <property type="match status" value="1"/>
</dbReference>
<evidence type="ECO:0000256" key="1">
    <source>
        <dbReference type="ARBA" id="ARBA00001966"/>
    </source>
</evidence>
<evidence type="ECO:0000256" key="4">
    <source>
        <dbReference type="ARBA" id="ARBA00022432"/>
    </source>
</evidence>
<keyword evidence="6 11" id="KW-0479">Metal-binding</keyword>
<gene>
    <name evidence="14" type="primary">sdaAB</name>
    <name evidence="14" type="ORF">NPA36_09660</name>
</gene>
<keyword evidence="15" id="KW-1185">Reference proteome</keyword>
<dbReference type="InterPro" id="IPR005131">
    <property type="entry name" value="Ser_deHydtase_bsu"/>
</dbReference>
<dbReference type="EMBL" id="JANHNZ010000014">
    <property type="protein sequence ID" value="MCQ9210812.1"/>
    <property type="molecule type" value="Genomic_DNA"/>
</dbReference>
<evidence type="ECO:0000256" key="12">
    <source>
        <dbReference type="RuleBase" id="RU366059"/>
    </source>
</evidence>
<evidence type="ECO:0000256" key="7">
    <source>
        <dbReference type="ARBA" id="ARBA00023004"/>
    </source>
</evidence>
<evidence type="ECO:0000313" key="15">
    <source>
        <dbReference type="Proteomes" id="UP001059480"/>
    </source>
</evidence>
<evidence type="ECO:0000256" key="11">
    <source>
        <dbReference type="PIRNR" id="PIRNR036692"/>
    </source>
</evidence>
<keyword evidence="5 11" id="KW-0004">4Fe-4S</keyword>
<dbReference type="RefSeq" id="WP_256945920.1">
    <property type="nucleotide sequence ID" value="NZ_JANHNZ010000014.1"/>
</dbReference>
<dbReference type="Proteomes" id="UP001059480">
    <property type="component" value="Unassembled WGS sequence"/>
</dbReference>
<evidence type="ECO:0000256" key="3">
    <source>
        <dbReference type="ARBA" id="ARBA00008636"/>
    </source>
</evidence>
<reference evidence="14" key="3">
    <citation type="journal article" date="2023" name="Microbiol. Resour. Announc.">
        <title>Draft Genome Sequence of Granulicatella sp. Strain S8, Isolated from a Marine Fish, Seriola quinqueradiata.</title>
        <authorList>
            <person name="Lee M."/>
            <person name="Farooq A."/>
            <person name="Jeong J.B."/>
            <person name="Jung M.Y."/>
        </authorList>
    </citation>
    <scope>NUCLEOTIDE SEQUENCE</scope>
    <source>
        <strain evidence="14">S8</strain>
    </source>
</reference>
<feature type="domain" description="Serine dehydratase beta chain" evidence="13">
    <location>
        <begin position="11"/>
        <end position="89"/>
    </location>
</feature>
<dbReference type="PANTHER" id="PTHR30182:SF12">
    <property type="entry name" value="L-SERINE DEHYDRATASE, BETA CHAIN-RELATED"/>
    <property type="match status" value="1"/>
</dbReference>
<dbReference type="PIRSF" id="PIRSF036692">
    <property type="entry name" value="SDH_B"/>
    <property type="match status" value="1"/>
</dbReference>
<proteinExistence type="inferred from homology"/>
<dbReference type="Gene3D" id="3.30.1330.90">
    <property type="entry name" value="D-3-phosphoglycerate dehydrogenase, domain 3"/>
    <property type="match status" value="1"/>
</dbReference>
<comment type="cofactor">
    <cofactor evidence="1 12">
        <name>[4Fe-4S] cluster</name>
        <dbReference type="ChEBI" id="CHEBI:49883"/>
    </cofactor>
</comment>
<keyword evidence="7 11" id="KW-0408">Iron</keyword>
<keyword evidence="8 11" id="KW-0411">Iron-sulfur</keyword>
<evidence type="ECO:0000256" key="8">
    <source>
        <dbReference type="ARBA" id="ARBA00023014"/>
    </source>
</evidence>
<evidence type="ECO:0000256" key="9">
    <source>
        <dbReference type="ARBA" id="ARBA00023239"/>
    </source>
</evidence>
<dbReference type="NCBIfam" id="TIGR00719">
    <property type="entry name" value="sda_beta"/>
    <property type="match status" value="1"/>
</dbReference>
<dbReference type="InterPro" id="IPR029009">
    <property type="entry name" value="ASB_dom_sf"/>
</dbReference>
<evidence type="ECO:0000256" key="6">
    <source>
        <dbReference type="ARBA" id="ARBA00022723"/>
    </source>
</evidence>
<reference evidence="14" key="2">
    <citation type="journal article" date="2023" name="Curr. Microbiol.">
        <title>Granulicatella seriolae sp. nov., a Novel Facultative Anaerobe Isolated from Yellowtail Marine Fish.</title>
        <authorList>
            <person name="Lee M."/>
            <person name="Choi Y.J."/>
            <person name="Farooq A."/>
            <person name="Jeong J.B."/>
            <person name="Jung M.Y."/>
        </authorList>
    </citation>
    <scope>NUCLEOTIDE SEQUENCE</scope>
    <source>
        <strain evidence="14">S8</strain>
    </source>
</reference>
<evidence type="ECO:0000256" key="5">
    <source>
        <dbReference type="ARBA" id="ARBA00022485"/>
    </source>
</evidence>
<dbReference type="PANTHER" id="PTHR30182">
    <property type="entry name" value="L-SERINE DEHYDRATASE"/>
    <property type="match status" value="1"/>
</dbReference>
<keyword evidence="4 11" id="KW-0312">Gluconeogenesis</keyword>
<dbReference type="InterPro" id="IPR051318">
    <property type="entry name" value="Fe-S_L-Ser"/>
</dbReference>
<evidence type="ECO:0000256" key="10">
    <source>
        <dbReference type="ARBA" id="ARBA00049406"/>
    </source>
</evidence>
<name>A0ABT1WR45_9LACT</name>
<keyword evidence="9 11" id="KW-0456">Lyase</keyword>
<evidence type="ECO:0000313" key="14">
    <source>
        <dbReference type="EMBL" id="MCQ9210812.1"/>
    </source>
</evidence>
<reference evidence="14" key="1">
    <citation type="submission" date="2022-07" db="EMBL/GenBank/DDBJ databases">
        <authorList>
            <person name="Jung M.-Y."/>
            <person name="Lee M."/>
        </authorList>
    </citation>
    <scope>NUCLEOTIDE SEQUENCE</scope>
    <source>
        <strain evidence="14">S8</strain>
    </source>
</reference>